<organism evidence="5 6">
    <name type="scientific">Shimia abyssi</name>
    <dbReference type="NCBI Taxonomy" id="1662395"/>
    <lineage>
        <taxon>Bacteria</taxon>
        <taxon>Pseudomonadati</taxon>
        <taxon>Pseudomonadota</taxon>
        <taxon>Alphaproteobacteria</taxon>
        <taxon>Rhodobacterales</taxon>
        <taxon>Roseobacteraceae</taxon>
    </lineage>
</organism>
<keyword evidence="1" id="KW-0805">Transcription regulation</keyword>
<dbReference type="InterPro" id="IPR009057">
    <property type="entry name" value="Homeodomain-like_sf"/>
</dbReference>
<keyword evidence="3" id="KW-0804">Transcription</keyword>
<evidence type="ECO:0000259" key="4">
    <source>
        <dbReference type="PROSITE" id="PS01124"/>
    </source>
</evidence>
<evidence type="ECO:0000313" key="6">
    <source>
        <dbReference type="Proteomes" id="UP000240418"/>
    </source>
</evidence>
<evidence type="ECO:0000313" key="5">
    <source>
        <dbReference type="EMBL" id="PSL20389.1"/>
    </source>
</evidence>
<gene>
    <name evidence="5" type="ORF">CLV88_10330</name>
</gene>
<dbReference type="Pfam" id="PF12833">
    <property type="entry name" value="HTH_18"/>
    <property type="match status" value="1"/>
</dbReference>
<reference evidence="5 6" key="1">
    <citation type="submission" date="2018-03" db="EMBL/GenBank/DDBJ databases">
        <title>Genomic Encyclopedia of Archaeal and Bacterial Type Strains, Phase II (KMG-II): from individual species to whole genera.</title>
        <authorList>
            <person name="Goeker M."/>
        </authorList>
    </citation>
    <scope>NUCLEOTIDE SEQUENCE [LARGE SCALE GENOMIC DNA]</scope>
    <source>
        <strain evidence="5 6">DSM 100673</strain>
    </source>
</reference>
<dbReference type="InterPro" id="IPR018060">
    <property type="entry name" value="HTH_AraC"/>
</dbReference>
<dbReference type="Gene3D" id="1.10.10.60">
    <property type="entry name" value="Homeodomain-like"/>
    <property type="match status" value="1"/>
</dbReference>
<dbReference type="GO" id="GO:0003700">
    <property type="term" value="F:DNA-binding transcription factor activity"/>
    <property type="evidence" value="ECO:0007669"/>
    <property type="project" value="InterPro"/>
</dbReference>
<dbReference type="InterPro" id="IPR050204">
    <property type="entry name" value="AraC_XylS_family_regulators"/>
</dbReference>
<dbReference type="InterPro" id="IPR032783">
    <property type="entry name" value="AraC_lig"/>
</dbReference>
<evidence type="ECO:0000256" key="1">
    <source>
        <dbReference type="ARBA" id="ARBA00023015"/>
    </source>
</evidence>
<keyword evidence="2" id="KW-0238">DNA-binding</keyword>
<proteinExistence type="predicted"/>
<dbReference type="PANTHER" id="PTHR46796:SF7">
    <property type="entry name" value="ARAC FAMILY TRANSCRIPTIONAL REGULATOR"/>
    <property type="match status" value="1"/>
</dbReference>
<accession>A0A2P8FF99</accession>
<evidence type="ECO:0000256" key="2">
    <source>
        <dbReference type="ARBA" id="ARBA00023125"/>
    </source>
</evidence>
<protein>
    <submittedName>
        <fullName evidence="5">AraC family transcriptional regulator</fullName>
    </submittedName>
</protein>
<dbReference type="Proteomes" id="UP000240418">
    <property type="component" value="Unassembled WGS sequence"/>
</dbReference>
<comment type="caution">
    <text evidence="5">The sequence shown here is derived from an EMBL/GenBank/DDBJ whole genome shotgun (WGS) entry which is preliminary data.</text>
</comment>
<dbReference type="Pfam" id="PF12852">
    <property type="entry name" value="Cupin_6"/>
    <property type="match status" value="1"/>
</dbReference>
<sequence>MQKDRFPMDRLTTLVERFRLEVRLAKQDDANLLVLGGVNLPEKVLFFTRGQGVQEQAGALLLVHVSWAGQNNPLLAALPDVVDFDLAGQADTQALVRVMLAEVRGNRCGAQSVANRLGEALMVRLLRDQIERGATEAGLLAGMADPRISRAIVSMHDHPGRVWKNSDLAMVAGLSLSRFVELFGTIVGETPMGYLRRWRLILARQDAEQGDRIDAIARRYAYGSTESFTRAFRRAHGVAPSSLRTP</sequence>
<dbReference type="SUPFAM" id="SSF46689">
    <property type="entry name" value="Homeodomain-like"/>
    <property type="match status" value="2"/>
</dbReference>
<dbReference type="EMBL" id="PYGJ01000003">
    <property type="protein sequence ID" value="PSL20389.1"/>
    <property type="molecule type" value="Genomic_DNA"/>
</dbReference>
<keyword evidence="6" id="KW-1185">Reference proteome</keyword>
<dbReference type="InterPro" id="IPR018062">
    <property type="entry name" value="HTH_AraC-typ_CS"/>
</dbReference>
<evidence type="ECO:0000256" key="3">
    <source>
        <dbReference type="ARBA" id="ARBA00023163"/>
    </source>
</evidence>
<dbReference type="GO" id="GO:0043565">
    <property type="term" value="F:sequence-specific DNA binding"/>
    <property type="evidence" value="ECO:0007669"/>
    <property type="project" value="InterPro"/>
</dbReference>
<name>A0A2P8FF99_9RHOB</name>
<dbReference type="AlphaFoldDB" id="A0A2P8FF99"/>
<dbReference type="PANTHER" id="PTHR46796">
    <property type="entry name" value="HTH-TYPE TRANSCRIPTIONAL ACTIVATOR RHAS-RELATED"/>
    <property type="match status" value="1"/>
</dbReference>
<dbReference type="PROSITE" id="PS00041">
    <property type="entry name" value="HTH_ARAC_FAMILY_1"/>
    <property type="match status" value="1"/>
</dbReference>
<feature type="domain" description="HTH araC/xylS-type" evidence="4">
    <location>
        <begin position="149"/>
        <end position="246"/>
    </location>
</feature>
<dbReference type="SMART" id="SM00342">
    <property type="entry name" value="HTH_ARAC"/>
    <property type="match status" value="1"/>
</dbReference>
<dbReference type="PROSITE" id="PS01124">
    <property type="entry name" value="HTH_ARAC_FAMILY_2"/>
    <property type="match status" value="1"/>
</dbReference>